<protein>
    <submittedName>
        <fullName evidence="1">Uncharacterized protein</fullName>
    </submittedName>
</protein>
<dbReference type="AlphaFoldDB" id="A0A1E5LFZ0"/>
<accession>A0A1E5LFZ0</accession>
<sequence>MSNDVNAWIEQLESERAQLEALKESGTFTEQNASRLYNVEVMLDQVIGNQNFRTSRLIQ</sequence>
<keyword evidence="2" id="KW-1185">Reference proteome</keyword>
<name>A0A1E5LFZ0_9BACI</name>
<dbReference type="RefSeq" id="WP_069716982.1">
    <property type="nucleotide sequence ID" value="NZ_MJEH01000019.1"/>
</dbReference>
<organism evidence="1 2">
    <name type="scientific">Bacillus solimangrovi</name>
    <dbReference type="NCBI Taxonomy" id="1305675"/>
    <lineage>
        <taxon>Bacteria</taxon>
        <taxon>Bacillati</taxon>
        <taxon>Bacillota</taxon>
        <taxon>Bacilli</taxon>
        <taxon>Bacillales</taxon>
        <taxon>Bacillaceae</taxon>
        <taxon>Bacillus</taxon>
    </lineage>
</organism>
<gene>
    <name evidence="1" type="ORF">BFG57_14100</name>
</gene>
<dbReference type="Proteomes" id="UP000095209">
    <property type="component" value="Unassembled WGS sequence"/>
</dbReference>
<evidence type="ECO:0000313" key="2">
    <source>
        <dbReference type="Proteomes" id="UP000095209"/>
    </source>
</evidence>
<comment type="caution">
    <text evidence="1">The sequence shown here is derived from an EMBL/GenBank/DDBJ whole genome shotgun (WGS) entry which is preliminary data.</text>
</comment>
<proteinExistence type="predicted"/>
<reference evidence="1 2" key="1">
    <citation type="submission" date="2016-08" db="EMBL/GenBank/DDBJ databases">
        <title>Genome of Bacillus solimangrovi GH2-4.</title>
        <authorList>
            <person name="Lim S."/>
            <person name="Kim B.-C."/>
        </authorList>
    </citation>
    <scope>NUCLEOTIDE SEQUENCE [LARGE SCALE GENOMIC DNA]</scope>
    <source>
        <strain evidence="1 2">GH2-4</strain>
    </source>
</reference>
<dbReference type="EMBL" id="MJEH01000019">
    <property type="protein sequence ID" value="OEH92991.1"/>
    <property type="molecule type" value="Genomic_DNA"/>
</dbReference>
<evidence type="ECO:0000313" key="1">
    <source>
        <dbReference type="EMBL" id="OEH92991.1"/>
    </source>
</evidence>